<dbReference type="InterPro" id="IPR045325">
    <property type="entry name" value="TMEM70/TMEM186/TMEM223"/>
</dbReference>
<dbReference type="Pfam" id="PF06979">
    <property type="entry name" value="TMEM70"/>
    <property type="match status" value="1"/>
</dbReference>
<name>A0A8J5XUY1_DIALT</name>
<organism evidence="2 3">
    <name type="scientific">Diacronema lutheri</name>
    <name type="common">Unicellular marine alga</name>
    <name type="synonym">Monochrysis lutheri</name>
    <dbReference type="NCBI Taxonomy" id="2081491"/>
    <lineage>
        <taxon>Eukaryota</taxon>
        <taxon>Haptista</taxon>
        <taxon>Haptophyta</taxon>
        <taxon>Pavlovophyceae</taxon>
        <taxon>Pavlovales</taxon>
        <taxon>Pavlovaceae</taxon>
        <taxon>Diacronema</taxon>
    </lineage>
</organism>
<dbReference type="PANTHER" id="PTHR13281">
    <property type="entry name" value="TRANSMEMBRANE PROTEIN 70, MITOCHONDRIAL"/>
    <property type="match status" value="1"/>
</dbReference>
<proteinExistence type="predicted"/>
<evidence type="ECO:0000256" key="1">
    <source>
        <dbReference type="SAM" id="MobiDB-lite"/>
    </source>
</evidence>
<reference evidence="2" key="1">
    <citation type="submission" date="2021-05" db="EMBL/GenBank/DDBJ databases">
        <title>The genome of the haptophyte Pavlova lutheri (Diacronema luteri, Pavlovales) - a model for lipid biosynthesis in eukaryotic algae.</title>
        <authorList>
            <person name="Hulatt C.J."/>
            <person name="Posewitz M.C."/>
        </authorList>
    </citation>
    <scope>NUCLEOTIDE SEQUENCE</scope>
    <source>
        <strain evidence="2">NIVA-4/92</strain>
    </source>
</reference>
<dbReference type="InterPro" id="IPR009724">
    <property type="entry name" value="TMEM70"/>
</dbReference>
<dbReference type="AlphaFoldDB" id="A0A8J5XUY1"/>
<evidence type="ECO:0000313" key="3">
    <source>
        <dbReference type="Proteomes" id="UP000751190"/>
    </source>
</evidence>
<accession>A0A8J5XUY1</accession>
<dbReference type="Proteomes" id="UP000751190">
    <property type="component" value="Unassembled WGS sequence"/>
</dbReference>
<dbReference type="EMBL" id="JAGTXO010000003">
    <property type="protein sequence ID" value="KAG8468857.1"/>
    <property type="molecule type" value="Genomic_DNA"/>
</dbReference>
<dbReference type="GO" id="GO:0031966">
    <property type="term" value="C:mitochondrial membrane"/>
    <property type="evidence" value="ECO:0007669"/>
    <property type="project" value="TreeGrafter"/>
</dbReference>
<sequence length="191" mass="19522">MLLGGVCRAAPHARPGAPRHLSARAAPATAQAADPPAAPQPVFDGPKAGILRLLKACSVANLAFSVVSSPAAVVLSTAGTPTTRLLMMGTVVAFSVSTTALLHLATKPYVVSIHRVAPSRVSVATVGFFGHARAREYELAALGPAGSAMLFANMAAADGTSFYVDPVGEVRDEATMALVRKAMERKCGTSA</sequence>
<dbReference type="PANTHER" id="PTHR13281:SF0">
    <property type="entry name" value="TRANSMEMBRANE PROTEIN 70, MITOCHONDRIAL"/>
    <property type="match status" value="1"/>
</dbReference>
<dbReference type="GO" id="GO:0033615">
    <property type="term" value="P:mitochondrial proton-transporting ATP synthase complex assembly"/>
    <property type="evidence" value="ECO:0007669"/>
    <property type="project" value="TreeGrafter"/>
</dbReference>
<comment type="caution">
    <text evidence="2">The sequence shown here is derived from an EMBL/GenBank/DDBJ whole genome shotgun (WGS) entry which is preliminary data.</text>
</comment>
<gene>
    <name evidence="2" type="ORF">KFE25_007375</name>
</gene>
<dbReference type="OrthoDB" id="10499604at2759"/>
<feature type="region of interest" description="Disordered" evidence="1">
    <location>
        <begin position="12"/>
        <end position="40"/>
    </location>
</feature>
<protein>
    <submittedName>
        <fullName evidence="2">Uncharacterized protein</fullName>
    </submittedName>
</protein>
<evidence type="ECO:0000313" key="2">
    <source>
        <dbReference type="EMBL" id="KAG8468857.1"/>
    </source>
</evidence>
<keyword evidence="3" id="KW-1185">Reference proteome</keyword>
<feature type="compositionally biased region" description="Low complexity" evidence="1">
    <location>
        <begin position="12"/>
        <end position="35"/>
    </location>
</feature>